<feature type="domain" description="Peptidase M16 C-terminal" evidence="11">
    <location>
        <begin position="218"/>
        <end position="397"/>
    </location>
</feature>
<evidence type="ECO:0000256" key="2">
    <source>
        <dbReference type="ARBA" id="ARBA00007261"/>
    </source>
</evidence>
<comment type="cofactor">
    <cofactor evidence="1">
        <name>Zn(2+)</name>
        <dbReference type="ChEBI" id="CHEBI:29105"/>
    </cofactor>
</comment>
<keyword evidence="9" id="KW-0732">Signal</keyword>
<evidence type="ECO:0000256" key="1">
    <source>
        <dbReference type="ARBA" id="ARBA00001947"/>
    </source>
</evidence>
<proteinExistence type="inferred from homology"/>
<evidence type="ECO:0000256" key="9">
    <source>
        <dbReference type="SAM" id="SignalP"/>
    </source>
</evidence>
<dbReference type="SUPFAM" id="SSF63411">
    <property type="entry name" value="LuxS/MPP-like metallohydrolase"/>
    <property type="match status" value="4"/>
</dbReference>
<evidence type="ECO:0000256" key="8">
    <source>
        <dbReference type="RuleBase" id="RU004447"/>
    </source>
</evidence>
<dbReference type="AlphaFoldDB" id="A0A4V3E1Y7"/>
<evidence type="ECO:0000313" key="12">
    <source>
        <dbReference type="EMBL" id="TDS14968.1"/>
    </source>
</evidence>
<dbReference type="InterPro" id="IPR011765">
    <property type="entry name" value="Pept_M16_N"/>
</dbReference>
<feature type="domain" description="Peptidase M16 N-terminal" evidence="10">
    <location>
        <begin position="58"/>
        <end position="178"/>
    </location>
</feature>
<keyword evidence="5" id="KW-0378">Hydrolase</keyword>
<keyword evidence="6" id="KW-0862">Zinc</keyword>
<accession>A0A4V3E1Y7</accession>
<evidence type="ECO:0000259" key="10">
    <source>
        <dbReference type="Pfam" id="PF00675"/>
    </source>
</evidence>
<feature type="signal peptide" evidence="9">
    <location>
        <begin position="1"/>
        <end position="20"/>
    </location>
</feature>
<reference evidence="12 13" key="1">
    <citation type="submission" date="2019-03" db="EMBL/GenBank/DDBJ databases">
        <title>Genomic Encyclopedia of Type Strains, Phase III (KMG-III): the genomes of soil and plant-associated and newly described type strains.</title>
        <authorList>
            <person name="Whitman W."/>
        </authorList>
    </citation>
    <scope>NUCLEOTIDE SEQUENCE [LARGE SCALE GENOMIC DNA]</scope>
    <source>
        <strain evidence="12 13">CGMCC 1.12801</strain>
    </source>
</reference>
<protein>
    <submittedName>
        <fullName evidence="12">Zinc protease</fullName>
    </submittedName>
</protein>
<keyword evidence="7" id="KW-0482">Metalloprotease</keyword>
<keyword evidence="13" id="KW-1185">Reference proteome</keyword>
<evidence type="ECO:0000256" key="3">
    <source>
        <dbReference type="ARBA" id="ARBA00022670"/>
    </source>
</evidence>
<feature type="chain" id="PRO_5020775707" evidence="9">
    <location>
        <begin position="21"/>
        <end position="943"/>
    </location>
</feature>
<evidence type="ECO:0000313" key="13">
    <source>
        <dbReference type="Proteomes" id="UP000294752"/>
    </source>
</evidence>
<evidence type="ECO:0000256" key="4">
    <source>
        <dbReference type="ARBA" id="ARBA00022723"/>
    </source>
</evidence>
<sequence>MYFRPLFLTTLALWTMTAQPALSNNIAETLQSQPLNGDEIPLNPHVKVGKLPNGFQYFILRNAEPKERVLLYLANKVGSIQETDKQQGLAHFLEHMNFNGTTHFPKNALVDYLQKSGIRFGADLNAYTGFEETVYQLPLPTQDPELLKQGMLIMRDWADGALLEDEEIDQERGVILEEKRQRGGLSHRMQEKTFPLLTNHSRYAYRMPIGTEEVLKNFKYSEIRKFHKDWYRPELQALIVVGDIDPAKIEQEIIAQFSTLKNPKNAPKSKKYNIPLSGKNQFLAFTDEEVTQTSFQILYKQQAKKTERLADYKTSLAKSLFIQLTNTRLGEQTREAKTPFLAASLSNGALLANLETNGIQIMPKPDSLQSSIRAVYATLKQIKEYGFTNTELERIKADYRTMLQQGLKEYDKTPSKAFMDEILAHYLKNEPAPSFEFLQPVLLKAVNEITLQDLMAYQGDFQATSNRDMILVHPQASKEVPQEETINAWLSEALQQPVAPYNEEVAETALLSSLPQPGTIVSESKDEKVGTETLVLSNGAKVILKPTTLKNNEIQITSFSPGGYSLYPSADYQSAVNATSIVVNSGLGPFSSLQLSRYLNGKNASASPFINEIGEGIKAYGSKEDLKTTFELIYGYFTATRLDKSFNEANLEKSKIALKNRHLQANAVFTDSIATLLYGNDPRKTGPTVAKIDQIDLARSLEIFQDRFADASDFTFVIVGNIDREQLDPLLTQYLATLPSTGRKEKFADNGVYPSEKAIIASIHKGHEDKSTVAMAYLSAYPDYSEYNNLLMDALSSCLTIKLTERLREKEGGIYSISVSPSLAKNPRKRFSMNISFTTSPELVEKLTNATLEEIDLIVKNGPSQEDLDKYIAEKVLSSDQQLEHNEFWLSYLLSSSVDGLEPARIFKEKELIKAIKKEEIQTLAKKYLNKEHFFQFVLYPEK</sequence>
<evidence type="ECO:0000256" key="7">
    <source>
        <dbReference type="ARBA" id="ARBA00023049"/>
    </source>
</evidence>
<dbReference type="Gene3D" id="3.30.830.10">
    <property type="entry name" value="Metalloenzyme, LuxS/M16 peptidase-like"/>
    <property type="match status" value="4"/>
</dbReference>
<dbReference type="Pfam" id="PF05193">
    <property type="entry name" value="Peptidase_M16_C"/>
    <property type="match status" value="2"/>
</dbReference>
<dbReference type="PANTHER" id="PTHR43690">
    <property type="entry name" value="NARDILYSIN"/>
    <property type="match status" value="1"/>
</dbReference>
<evidence type="ECO:0000256" key="6">
    <source>
        <dbReference type="ARBA" id="ARBA00022833"/>
    </source>
</evidence>
<dbReference type="PROSITE" id="PS00143">
    <property type="entry name" value="INSULINASE"/>
    <property type="match status" value="1"/>
</dbReference>
<evidence type="ECO:0000259" key="11">
    <source>
        <dbReference type="Pfam" id="PF05193"/>
    </source>
</evidence>
<dbReference type="OrthoDB" id="9811314at2"/>
<comment type="similarity">
    <text evidence="2 8">Belongs to the peptidase M16 family.</text>
</comment>
<dbReference type="GO" id="GO:0046872">
    <property type="term" value="F:metal ion binding"/>
    <property type="evidence" value="ECO:0007669"/>
    <property type="project" value="UniProtKB-KW"/>
</dbReference>
<feature type="domain" description="Peptidase M16 C-terminal" evidence="11">
    <location>
        <begin position="703"/>
        <end position="873"/>
    </location>
</feature>
<dbReference type="Proteomes" id="UP000294752">
    <property type="component" value="Unassembled WGS sequence"/>
</dbReference>
<dbReference type="Pfam" id="PF00675">
    <property type="entry name" value="Peptidase_M16"/>
    <property type="match status" value="1"/>
</dbReference>
<keyword evidence="3 12" id="KW-0645">Protease</keyword>
<dbReference type="InterPro" id="IPR050626">
    <property type="entry name" value="Peptidase_M16"/>
</dbReference>
<evidence type="ECO:0000256" key="5">
    <source>
        <dbReference type="ARBA" id="ARBA00022801"/>
    </source>
</evidence>
<gene>
    <name evidence="12" type="ORF">B0I21_103470</name>
</gene>
<name>A0A4V3E1Y7_9SPHI</name>
<keyword evidence="4" id="KW-0479">Metal-binding</keyword>
<comment type="caution">
    <text evidence="12">The sequence shown here is derived from an EMBL/GenBank/DDBJ whole genome shotgun (WGS) entry which is preliminary data.</text>
</comment>
<dbReference type="InterPro" id="IPR007863">
    <property type="entry name" value="Peptidase_M16_C"/>
</dbReference>
<dbReference type="InterPro" id="IPR011249">
    <property type="entry name" value="Metalloenz_LuxS/M16"/>
</dbReference>
<dbReference type="GO" id="GO:0006508">
    <property type="term" value="P:proteolysis"/>
    <property type="evidence" value="ECO:0007669"/>
    <property type="project" value="UniProtKB-KW"/>
</dbReference>
<organism evidence="12 13">
    <name type="scientific">Sphingobacterium paludis</name>
    <dbReference type="NCBI Taxonomy" id="1476465"/>
    <lineage>
        <taxon>Bacteria</taxon>
        <taxon>Pseudomonadati</taxon>
        <taxon>Bacteroidota</taxon>
        <taxon>Sphingobacteriia</taxon>
        <taxon>Sphingobacteriales</taxon>
        <taxon>Sphingobacteriaceae</taxon>
        <taxon>Sphingobacterium</taxon>
    </lineage>
</organism>
<dbReference type="EMBL" id="SNZV01000003">
    <property type="protein sequence ID" value="TDS14968.1"/>
    <property type="molecule type" value="Genomic_DNA"/>
</dbReference>
<dbReference type="GO" id="GO:0004222">
    <property type="term" value="F:metalloendopeptidase activity"/>
    <property type="evidence" value="ECO:0007669"/>
    <property type="project" value="InterPro"/>
</dbReference>
<dbReference type="InterPro" id="IPR001431">
    <property type="entry name" value="Pept_M16_Zn_BS"/>
</dbReference>
<dbReference type="RefSeq" id="WP_133639976.1">
    <property type="nucleotide sequence ID" value="NZ_SNZV01000003.1"/>
</dbReference>
<dbReference type="PANTHER" id="PTHR43690:SF34">
    <property type="entry name" value="ZINC PROTEASE PQQL-LIKE"/>
    <property type="match status" value="1"/>
</dbReference>